<keyword evidence="1" id="KW-1133">Transmembrane helix</keyword>
<accession>A0A370K9S0</accession>
<evidence type="ECO:0000313" key="2">
    <source>
        <dbReference type="EMBL" id="RDI99365.1"/>
    </source>
</evidence>
<evidence type="ECO:0000313" key="3">
    <source>
        <dbReference type="Proteomes" id="UP000254711"/>
    </source>
</evidence>
<dbReference type="EMBL" id="QQSY01000001">
    <property type="protein sequence ID" value="RDI99365.1"/>
    <property type="molecule type" value="Genomic_DNA"/>
</dbReference>
<proteinExistence type="predicted"/>
<feature type="transmembrane region" description="Helical" evidence="1">
    <location>
        <begin position="6"/>
        <end position="28"/>
    </location>
</feature>
<name>A0A370K9S0_9GAMM</name>
<protein>
    <submittedName>
        <fullName evidence="2">Uncharacterized protein</fullName>
    </submittedName>
</protein>
<sequence>MSFLIHLGSLVSFIVVLAFWTLVVYATVQRVVNLLIDRKRHADAVRDLWSERRSPVANTGDC</sequence>
<keyword evidence="1" id="KW-0472">Membrane</keyword>
<comment type="caution">
    <text evidence="2">The sequence shown here is derived from an EMBL/GenBank/DDBJ whole genome shotgun (WGS) entry which is preliminary data.</text>
</comment>
<organism evidence="2 3">
    <name type="scientific">Dyella solisilvae</name>
    <dbReference type="NCBI Taxonomy" id="1920168"/>
    <lineage>
        <taxon>Bacteria</taxon>
        <taxon>Pseudomonadati</taxon>
        <taxon>Pseudomonadota</taxon>
        <taxon>Gammaproteobacteria</taxon>
        <taxon>Lysobacterales</taxon>
        <taxon>Rhodanobacteraceae</taxon>
        <taxon>Dyella</taxon>
    </lineage>
</organism>
<reference evidence="2 3" key="1">
    <citation type="submission" date="2018-07" db="EMBL/GenBank/DDBJ databases">
        <title>Dyella solisilvae sp. nov., isolated from the pine and broad-leaved mixed forest soil.</title>
        <authorList>
            <person name="Gao Z."/>
            <person name="Qiu L."/>
        </authorList>
    </citation>
    <scope>NUCLEOTIDE SEQUENCE [LARGE SCALE GENOMIC DNA]</scope>
    <source>
        <strain evidence="2 3">DHG54</strain>
    </source>
</reference>
<gene>
    <name evidence="2" type="ORF">DVT68_00430</name>
</gene>
<keyword evidence="1" id="KW-0812">Transmembrane</keyword>
<evidence type="ECO:0000256" key="1">
    <source>
        <dbReference type="SAM" id="Phobius"/>
    </source>
</evidence>
<dbReference type="RefSeq" id="WP_114823107.1">
    <property type="nucleotide sequence ID" value="NZ_QQSY01000001.1"/>
</dbReference>
<dbReference type="Proteomes" id="UP000254711">
    <property type="component" value="Unassembled WGS sequence"/>
</dbReference>
<keyword evidence="3" id="KW-1185">Reference proteome</keyword>
<dbReference type="AlphaFoldDB" id="A0A370K9S0"/>